<dbReference type="Gene3D" id="3.30.565.10">
    <property type="entry name" value="Histidine kinase-like ATPase, C-terminal domain"/>
    <property type="match status" value="1"/>
</dbReference>
<comment type="caution">
    <text evidence="13">The sequence shown here is derived from an EMBL/GenBank/DDBJ whole genome shotgun (WGS) entry which is preliminary data.</text>
</comment>
<evidence type="ECO:0000259" key="11">
    <source>
        <dbReference type="Pfam" id="PF07730"/>
    </source>
</evidence>
<keyword evidence="14" id="KW-1185">Reference proteome</keyword>
<dbReference type="Pfam" id="PF07730">
    <property type="entry name" value="HisKA_3"/>
    <property type="match status" value="1"/>
</dbReference>
<dbReference type="CDD" id="cd16917">
    <property type="entry name" value="HATPase_UhpB-NarQ-NarX-like"/>
    <property type="match status" value="1"/>
</dbReference>
<keyword evidence="4" id="KW-0808">Transferase</keyword>
<evidence type="ECO:0000313" key="14">
    <source>
        <dbReference type="Proteomes" id="UP000316298"/>
    </source>
</evidence>
<name>A0A542EN02_9ACTN</name>
<evidence type="ECO:0000256" key="7">
    <source>
        <dbReference type="ARBA" id="ARBA00022840"/>
    </source>
</evidence>
<keyword evidence="8" id="KW-0902">Two-component regulatory system</keyword>
<feature type="transmembrane region" description="Helical" evidence="9">
    <location>
        <begin position="165"/>
        <end position="186"/>
    </location>
</feature>
<evidence type="ECO:0000256" key="4">
    <source>
        <dbReference type="ARBA" id="ARBA00022679"/>
    </source>
</evidence>
<keyword evidence="5" id="KW-0547">Nucleotide-binding</keyword>
<keyword evidence="6 13" id="KW-0418">Kinase</keyword>
<organism evidence="13 14">
    <name type="scientific">Kribbella jejuensis</name>
    <dbReference type="NCBI Taxonomy" id="236068"/>
    <lineage>
        <taxon>Bacteria</taxon>
        <taxon>Bacillati</taxon>
        <taxon>Actinomycetota</taxon>
        <taxon>Actinomycetes</taxon>
        <taxon>Propionibacteriales</taxon>
        <taxon>Kribbellaceae</taxon>
        <taxon>Kribbella</taxon>
    </lineage>
</organism>
<dbReference type="Pfam" id="PF02518">
    <property type="entry name" value="HATPase_c"/>
    <property type="match status" value="1"/>
</dbReference>
<reference evidence="13 14" key="1">
    <citation type="submission" date="2019-06" db="EMBL/GenBank/DDBJ databases">
        <title>Sequencing the genomes of 1000 actinobacteria strains.</title>
        <authorList>
            <person name="Klenk H.-P."/>
        </authorList>
    </citation>
    <scope>NUCLEOTIDE SEQUENCE [LARGE SCALE GENOMIC DNA]</scope>
    <source>
        <strain evidence="13 14">DSM 17305</strain>
    </source>
</reference>
<feature type="transmembrane region" description="Helical" evidence="9">
    <location>
        <begin position="115"/>
        <end position="145"/>
    </location>
</feature>
<proteinExistence type="predicted"/>
<comment type="catalytic activity">
    <reaction evidence="1">
        <text>ATP + protein L-histidine = ADP + protein N-phospho-L-histidine.</text>
        <dbReference type="EC" id="2.7.13.3"/>
    </reaction>
</comment>
<sequence length="436" mass="46739">MGVMSIVATTSDAPPMRYPKFAQPWIALFLAILAELGIALFVLSVVSVPLIAVWVGIPLLLVVVPAARWFANCHRTMLAGFLGERIPRPYKQPPMPGMLMRLRTILTDPQTWRDIVWLLANAVVGFTLSLLSAVLFLAGLFYLVYPLLVGVTPKGVFTEPFGGLFTVNFWTSFLMMPVALIAFLIWNAAGERLLKANAFLARSLLGPTESAKLAMRVRELSESRAETVDTQAAELRRIERDLHDGAQARLAALSMNLGMAEEMVARDPAQAAALLTEARESASTALSELRDLVRGIHPPVLADRGLEGAVKALALTCPFTVDVTFDVPGRPAAPVESAAYFAVAECLANAVKYSAATNAWIQITHEDEKLHMIVGDDGVGGATVRPGGGLYGIERRLAAFDGTLTVVSPSAGPTTVIMELPCESSSLKTTPSSGTA</sequence>
<feature type="domain" description="Putative sensor" evidence="12">
    <location>
        <begin position="35"/>
        <end position="205"/>
    </location>
</feature>
<evidence type="ECO:0000256" key="2">
    <source>
        <dbReference type="ARBA" id="ARBA00012438"/>
    </source>
</evidence>
<gene>
    <name evidence="13" type="ORF">FB475_0836</name>
</gene>
<accession>A0A542EN02</accession>
<keyword evidence="9" id="KW-0472">Membrane</keyword>
<evidence type="ECO:0000256" key="6">
    <source>
        <dbReference type="ARBA" id="ARBA00022777"/>
    </source>
</evidence>
<feature type="domain" description="Histidine kinase/HSP90-like ATPase" evidence="10">
    <location>
        <begin position="338"/>
        <end position="422"/>
    </location>
</feature>
<dbReference type="EC" id="2.7.13.3" evidence="2"/>
<evidence type="ECO:0000256" key="3">
    <source>
        <dbReference type="ARBA" id="ARBA00022553"/>
    </source>
</evidence>
<dbReference type="EMBL" id="VFMM01000001">
    <property type="protein sequence ID" value="TQJ16731.1"/>
    <property type="molecule type" value="Genomic_DNA"/>
</dbReference>
<dbReference type="GO" id="GO:0005524">
    <property type="term" value="F:ATP binding"/>
    <property type="evidence" value="ECO:0007669"/>
    <property type="project" value="UniProtKB-KW"/>
</dbReference>
<evidence type="ECO:0000256" key="9">
    <source>
        <dbReference type="SAM" id="Phobius"/>
    </source>
</evidence>
<dbReference type="GO" id="GO:0000155">
    <property type="term" value="F:phosphorelay sensor kinase activity"/>
    <property type="evidence" value="ECO:0007669"/>
    <property type="project" value="InterPro"/>
</dbReference>
<feature type="transmembrane region" description="Helical" evidence="9">
    <location>
        <begin position="25"/>
        <end position="45"/>
    </location>
</feature>
<feature type="transmembrane region" description="Helical" evidence="9">
    <location>
        <begin position="51"/>
        <end position="71"/>
    </location>
</feature>
<protein>
    <recommendedName>
        <fullName evidence="2">histidine kinase</fullName>
        <ecNumber evidence="2">2.7.13.3</ecNumber>
    </recommendedName>
</protein>
<keyword evidence="9" id="KW-1133">Transmembrane helix</keyword>
<evidence type="ECO:0000313" key="13">
    <source>
        <dbReference type="EMBL" id="TQJ16731.1"/>
    </source>
</evidence>
<dbReference type="Proteomes" id="UP000316298">
    <property type="component" value="Unassembled WGS sequence"/>
</dbReference>
<dbReference type="Gene3D" id="1.20.5.1930">
    <property type="match status" value="1"/>
</dbReference>
<dbReference type="Pfam" id="PF13796">
    <property type="entry name" value="Sensor"/>
    <property type="match status" value="1"/>
</dbReference>
<dbReference type="InterPro" id="IPR011712">
    <property type="entry name" value="Sig_transdc_His_kin_sub3_dim/P"/>
</dbReference>
<dbReference type="PANTHER" id="PTHR24421">
    <property type="entry name" value="NITRATE/NITRITE SENSOR PROTEIN NARX-RELATED"/>
    <property type="match status" value="1"/>
</dbReference>
<dbReference type="InterPro" id="IPR050482">
    <property type="entry name" value="Sensor_HK_TwoCompSys"/>
</dbReference>
<keyword evidence="3" id="KW-0597">Phosphoprotein</keyword>
<evidence type="ECO:0000259" key="10">
    <source>
        <dbReference type="Pfam" id="PF02518"/>
    </source>
</evidence>
<evidence type="ECO:0000256" key="1">
    <source>
        <dbReference type="ARBA" id="ARBA00000085"/>
    </source>
</evidence>
<dbReference type="AlphaFoldDB" id="A0A542EN02"/>
<dbReference type="GO" id="GO:0046983">
    <property type="term" value="F:protein dimerization activity"/>
    <property type="evidence" value="ECO:0007669"/>
    <property type="project" value="InterPro"/>
</dbReference>
<dbReference type="GO" id="GO:0016020">
    <property type="term" value="C:membrane"/>
    <property type="evidence" value="ECO:0007669"/>
    <property type="project" value="InterPro"/>
</dbReference>
<evidence type="ECO:0000259" key="12">
    <source>
        <dbReference type="Pfam" id="PF13796"/>
    </source>
</evidence>
<dbReference type="InterPro" id="IPR036890">
    <property type="entry name" value="HATPase_C_sf"/>
</dbReference>
<feature type="domain" description="Signal transduction histidine kinase subgroup 3 dimerisation and phosphoacceptor" evidence="11">
    <location>
        <begin position="234"/>
        <end position="301"/>
    </location>
</feature>
<keyword evidence="7" id="KW-0067">ATP-binding</keyword>
<dbReference type="InterPro" id="IPR003594">
    <property type="entry name" value="HATPase_dom"/>
</dbReference>
<evidence type="ECO:0000256" key="8">
    <source>
        <dbReference type="ARBA" id="ARBA00023012"/>
    </source>
</evidence>
<dbReference type="PANTHER" id="PTHR24421:SF10">
    <property type="entry name" value="NITRATE_NITRITE SENSOR PROTEIN NARQ"/>
    <property type="match status" value="1"/>
</dbReference>
<dbReference type="InterPro" id="IPR025828">
    <property type="entry name" value="Put_sensor_dom"/>
</dbReference>
<keyword evidence="9" id="KW-0812">Transmembrane</keyword>
<evidence type="ECO:0000256" key="5">
    <source>
        <dbReference type="ARBA" id="ARBA00022741"/>
    </source>
</evidence>
<dbReference type="SUPFAM" id="SSF55874">
    <property type="entry name" value="ATPase domain of HSP90 chaperone/DNA topoisomerase II/histidine kinase"/>
    <property type="match status" value="1"/>
</dbReference>